<evidence type="ECO:0000259" key="1">
    <source>
        <dbReference type="Pfam" id="PF09369"/>
    </source>
</evidence>
<dbReference type="NCBIfam" id="NF038324">
    <property type="entry name" value="DrmB_fam"/>
    <property type="match status" value="1"/>
</dbReference>
<comment type="caution">
    <text evidence="2">The sequence shown here is derived from an EMBL/GenBank/DDBJ whole genome shotgun (WGS) entry which is preliminary data.</text>
</comment>
<organism evidence="2 3">
    <name type="scientific">Streptomyces fructofermentans</name>
    <dbReference type="NCBI Taxonomy" id="152141"/>
    <lineage>
        <taxon>Bacteria</taxon>
        <taxon>Bacillati</taxon>
        <taxon>Actinomycetota</taxon>
        <taxon>Actinomycetes</taxon>
        <taxon>Kitasatosporales</taxon>
        <taxon>Streptomycetaceae</taxon>
        <taxon>Streptomyces</taxon>
    </lineage>
</organism>
<dbReference type="InterPro" id="IPR018973">
    <property type="entry name" value="MZB"/>
</dbReference>
<dbReference type="Proteomes" id="UP000645555">
    <property type="component" value="Unassembled WGS sequence"/>
</dbReference>
<accession>A0A918NV44</accession>
<dbReference type="RefSeq" id="WP_190040154.1">
    <property type="nucleotide sequence ID" value="NZ_BMWD01000051.1"/>
</dbReference>
<dbReference type="Pfam" id="PF09369">
    <property type="entry name" value="MZB"/>
    <property type="match status" value="1"/>
</dbReference>
<sequence>MNRKLRVRQSQTVLPFGVGAILDLQGESFVAAGIADWPRPKHRQQISSPRLESKLRATGLWAAPPAPVADYDVPNAHGPAYVRFPGWLFCGSCRRMTRWRIANERFGHPPVCPFCSPQRKLAPMRFVSICPDGHLGDVDWWYWAHSERTPAERDRCPDREQLTFHVEESTTGLEALSISCRNKECEGASRDLLDILGSKGLRCGGRNPWQRFNERVDCREQVQIVQRTAGNVYYPVMHSALDIPTPQAPILLESEEADRVRNHEFWPTLCQQLDSPSAPALRDMIAEAAGADEALMQALLEEETGRRLGDPAPNPAGTGPVSPVGDAPVYPDLSWEEWAAFTAPAPERSREFVIRPVGLGIEPTAGAPWTQLAARIPTVVVADRLREVRALQGFTRVSPEQKFVPVDTSRRARWLPAIEVFGEGIFLTLDEELLTQWEQKKQVLDRVTGLASDLERSFQKDRLASITGPALLPRYPLLHTVAHLLIRQLAYESGYSTASLRERVYGRPRHHEDANQAQCGVLIYTASGDTDGTMGGLVRQGEPGFLAETLVRLLEQAAWCSADPLCAEHTGQGYANLNRAACHACALLPETSCETGNALLDRMLVVGGAGVPGFFEPVVAAAQEEAVNASGEYRISEGGFR</sequence>
<reference evidence="2" key="2">
    <citation type="submission" date="2020-09" db="EMBL/GenBank/DDBJ databases">
        <authorList>
            <person name="Sun Q."/>
            <person name="Ohkuma M."/>
        </authorList>
    </citation>
    <scope>NUCLEOTIDE SEQUENCE</scope>
    <source>
        <strain evidence="2">JCM 4956</strain>
    </source>
</reference>
<evidence type="ECO:0000313" key="2">
    <source>
        <dbReference type="EMBL" id="GGX97954.1"/>
    </source>
</evidence>
<dbReference type="EMBL" id="BMWD01000051">
    <property type="protein sequence ID" value="GGX97954.1"/>
    <property type="molecule type" value="Genomic_DNA"/>
</dbReference>
<name>A0A918NV44_9ACTN</name>
<dbReference type="InterPro" id="IPR047721">
    <property type="entry name" value="DrmB"/>
</dbReference>
<gene>
    <name evidence="2" type="ORF">GCM10010515_75380</name>
</gene>
<feature type="domain" description="MrfA-like Zn-binding" evidence="1">
    <location>
        <begin position="482"/>
        <end position="585"/>
    </location>
</feature>
<protein>
    <recommendedName>
        <fullName evidence="1">MrfA-like Zn-binding domain-containing protein</fullName>
    </recommendedName>
</protein>
<keyword evidence="3" id="KW-1185">Reference proteome</keyword>
<reference evidence="2" key="1">
    <citation type="journal article" date="2014" name="Int. J. Syst. Evol. Microbiol.">
        <title>Complete genome sequence of Corynebacterium casei LMG S-19264T (=DSM 44701T), isolated from a smear-ripened cheese.</title>
        <authorList>
            <consortium name="US DOE Joint Genome Institute (JGI-PGF)"/>
            <person name="Walter F."/>
            <person name="Albersmeier A."/>
            <person name="Kalinowski J."/>
            <person name="Ruckert C."/>
        </authorList>
    </citation>
    <scope>NUCLEOTIDE SEQUENCE</scope>
    <source>
        <strain evidence="2">JCM 4956</strain>
    </source>
</reference>
<evidence type="ECO:0000313" key="3">
    <source>
        <dbReference type="Proteomes" id="UP000645555"/>
    </source>
</evidence>
<proteinExistence type="predicted"/>
<dbReference type="AlphaFoldDB" id="A0A918NV44"/>